<evidence type="ECO:0008006" key="10">
    <source>
        <dbReference type="Google" id="ProtNLM"/>
    </source>
</evidence>
<keyword evidence="3" id="KW-1003">Cell membrane</keyword>
<reference evidence="9" key="1">
    <citation type="submission" date="2015-12" db="EMBL/GenBank/DDBJ databases">
        <authorList>
            <person name="Lodha T.D."/>
            <person name="Chintalapati S."/>
            <person name="Chintalapati V.R."/>
            <person name="Sravanthi T."/>
        </authorList>
    </citation>
    <scope>NUCLEOTIDE SEQUENCE [LARGE SCALE GENOMIC DNA]</scope>
    <source>
        <strain evidence="9">JC133</strain>
    </source>
</reference>
<comment type="similarity">
    <text evidence="2">Belongs to the CPA3 antiporters (TC 2.A.63) subunit E family.</text>
</comment>
<evidence type="ECO:0000313" key="8">
    <source>
        <dbReference type="EMBL" id="POR01289.1"/>
    </source>
</evidence>
<dbReference type="AlphaFoldDB" id="A0A2S4JP28"/>
<dbReference type="PANTHER" id="PTHR34584">
    <property type="entry name" value="NA(+)/H(+) ANTIPORTER SUBUNIT E1"/>
    <property type="match status" value="1"/>
</dbReference>
<keyword evidence="9" id="KW-1185">Reference proteome</keyword>
<feature type="transmembrane region" description="Helical" evidence="7">
    <location>
        <begin position="12"/>
        <end position="40"/>
    </location>
</feature>
<evidence type="ECO:0000256" key="7">
    <source>
        <dbReference type="SAM" id="Phobius"/>
    </source>
</evidence>
<evidence type="ECO:0000256" key="4">
    <source>
        <dbReference type="ARBA" id="ARBA00022692"/>
    </source>
</evidence>
<dbReference type="OrthoDB" id="9800498at2"/>
<keyword evidence="6 7" id="KW-0472">Membrane</keyword>
<protein>
    <recommendedName>
        <fullName evidence="10">Cation:proton antiporter</fullName>
    </recommendedName>
</protein>
<accession>A0A2S4JP28</accession>
<keyword evidence="5 7" id="KW-1133">Transmembrane helix</keyword>
<evidence type="ECO:0000256" key="5">
    <source>
        <dbReference type="ARBA" id="ARBA00022989"/>
    </source>
</evidence>
<dbReference type="Pfam" id="PF01899">
    <property type="entry name" value="MNHE"/>
    <property type="match status" value="1"/>
</dbReference>
<proteinExistence type="inferred from homology"/>
<comment type="caution">
    <text evidence="8">The sequence shown here is derived from an EMBL/GenBank/DDBJ whole genome shotgun (WGS) entry which is preliminary data.</text>
</comment>
<sequence length="172" mass="18757">MVSALAAVTLFFLWIIFVGSLALADSIAGGVIVLVSLFLFRRSRGPSWFPRCSENRRSPGALLKNVLAGLLFMPVFAGKILLSGLQITFLALQPSITLWPGIVRVRTALPGMSGVAALANTITLTPGTLSLDYVEEEDALFIHWIDVSEYDATTLDQQVTGGLRPWIRRILE</sequence>
<evidence type="ECO:0000256" key="3">
    <source>
        <dbReference type="ARBA" id="ARBA00022475"/>
    </source>
</evidence>
<comment type="subcellular location">
    <subcellularLocation>
        <location evidence="1">Cell membrane</location>
        <topology evidence="1">Multi-pass membrane protein</topology>
    </subcellularLocation>
</comment>
<dbReference type="PIRSF" id="PIRSF019239">
    <property type="entry name" value="MrpE"/>
    <property type="match status" value="1"/>
</dbReference>
<evidence type="ECO:0000313" key="9">
    <source>
        <dbReference type="Proteomes" id="UP000237350"/>
    </source>
</evidence>
<evidence type="ECO:0000256" key="6">
    <source>
        <dbReference type="ARBA" id="ARBA00023136"/>
    </source>
</evidence>
<keyword evidence="4 7" id="KW-0812">Transmembrane</keyword>
<dbReference type="InterPro" id="IPR002758">
    <property type="entry name" value="Cation_antiport_E"/>
</dbReference>
<evidence type="ECO:0000256" key="2">
    <source>
        <dbReference type="ARBA" id="ARBA00006228"/>
    </source>
</evidence>
<gene>
    <name evidence="8" type="ORF">AU468_08190</name>
</gene>
<name>A0A2S4JP28_9SPIO</name>
<dbReference type="PANTHER" id="PTHR34584:SF1">
    <property type="entry name" value="NA(+)_H(+) ANTIPORTER SUBUNIT E1"/>
    <property type="match status" value="1"/>
</dbReference>
<dbReference type="GO" id="GO:0005886">
    <property type="term" value="C:plasma membrane"/>
    <property type="evidence" value="ECO:0007669"/>
    <property type="project" value="UniProtKB-SubCell"/>
</dbReference>
<dbReference type="GO" id="GO:0008324">
    <property type="term" value="F:monoatomic cation transmembrane transporter activity"/>
    <property type="evidence" value="ECO:0007669"/>
    <property type="project" value="InterPro"/>
</dbReference>
<feature type="transmembrane region" description="Helical" evidence="7">
    <location>
        <begin position="61"/>
        <end position="82"/>
    </location>
</feature>
<dbReference type="EMBL" id="LPWH01000067">
    <property type="protein sequence ID" value="POR01289.1"/>
    <property type="molecule type" value="Genomic_DNA"/>
</dbReference>
<dbReference type="RefSeq" id="WP_018527543.1">
    <property type="nucleotide sequence ID" value="NZ_LPWH01000067.1"/>
</dbReference>
<organism evidence="8 9">
    <name type="scientific">Alkalispirochaeta sphaeroplastigenens</name>
    <dbReference type="NCBI Taxonomy" id="1187066"/>
    <lineage>
        <taxon>Bacteria</taxon>
        <taxon>Pseudomonadati</taxon>
        <taxon>Spirochaetota</taxon>
        <taxon>Spirochaetia</taxon>
        <taxon>Spirochaetales</taxon>
        <taxon>Spirochaetaceae</taxon>
        <taxon>Alkalispirochaeta</taxon>
    </lineage>
</organism>
<evidence type="ECO:0000256" key="1">
    <source>
        <dbReference type="ARBA" id="ARBA00004651"/>
    </source>
</evidence>
<dbReference type="Proteomes" id="UP000237350">
    <property type="component" value="Unassembled WGS sequence"/>
</dbReference>